<accession>A0A7J8HS70</accession>
<evidence type="ECO:0000313" key="1">
    <source>
        <dbReference type="EMBL" id="KAF6474841.1"/>
    </source>
</evidence>
<dbReference type="EMBL" id="JACASE010000004">
    <property type="protein sequence ID" value="KAF6474841.1"/>
    <property type="molecule type" value="Genomic_DNA"/>
</dbReference>
<organism evidence="1 2">
    <name type="scientific">Rousettus aegyptiacus</name>
    <name type="common">Egyptian fruit bat</name>
    <name type="synonym">Pteropus aegyptiacus</name>
    <dbReference type="NCBI Taxonomy" id="9407"/>
    <lineage>
        <taxon>Eukaryota</taxon>
        <taxon>Metazoa</taxon>
        <taxon>Chordata</taxon>
        <taxon>Craniata</taxon>
        <taxon>Vertebrata</taxon>
        <taxon>Euteleostomi</taxon>
        <taxon>Mammalia</taxon>
        <taxon>Eutheria</taxon>
        <taxon>Laurasiatheria</taxon>
        <taxon>Chiroptera</taxon>
        <taxon>Yinpterochiroptera</taxon>
        <taxon>Pteropodoidea</taxon>
        <taxon>Pteropodidae</taxon>
        <taxon>Rousettinae</taxon>
        <taxon>Rousettus</taxon>
    </lineage>
</organism>
<proteinExistence type="predicted"/>
<gene>
    <name evidence="1" type="ORF">HJG63_010974</name>
</gene>
<sequence>MNLTSKAREVKAKINEWEYIKLKSFCAAKETIDMIKRQPSIHKYMFASNAFNKGLIFKIYQELILLNNNKKTNDPIKNWAEDLNKHFSLEDIQMAYEYSKRCKTSLAIWKIQFKTKRCHLTTVRIAIINRISNNKYWRGCGEKRTFILC</sequence>
<keyword evidence="2" id="KW-1185">Reference proteome</keyword>
<dbReference type="AlphaFoldDB" id="A0A7J8HS70"/>
<protein>
    <submittedName>
        <fullName evidence="1">Uncharacterized protein</fullName>
    </submittedName>
</protein>
<comment type="caution">
    <text evidence="1">The sequence shown here is derived from an EMBL/GenBank/DDBJ whole genome shotgun (WGS) entry which is preliminary data.</text>
</comment>
<name>A0A7J8HS70_ROUAE</name>
<reference evidence="1 2" key="1">
    <citation type="journal article" date="2020" name="Nature">
        <title>Six reference-quality genomes reveal evolution of bat adaptations.</title>
        <authorList>
            <person name="Jebb D."/>
            <person name="Huang Z."/>
            <person name="Pippel M."/>
            <person name="Hughes G.M."/>
            <person name="Lavrichenko K."/>
            <person name="Devanna P."/>
            <person name="Winkler S."/>
            <person name="Jermiin L.S."/>
            <person name="Skirmuntt E.C."/>
            <person name="Katzourakis A."/>
            <person name="Burkitt-Gray L."/>
            <person name="Ray D.A."/>
            <person name="Sullivan K.A.M."/>
            <person name="Roscito J.G."/>
            <person name="Kirilenko B.M."/>
            <person name="Davalos L.M."/>
            <person name="Corthals A.P."/>
            <person name="Power M.L."/>
            <person name="Jones G."/>
            <person name="Ransome R.D."/>
            <person name="Dechmann D.K.N."/>
            <person name="Locatelli A.G."/>
            <person name="Puechmaille S.J."/>
            <person name="Fedrigo O."/>
            <person name="Jarvis E.D."/>
            <person name="Hiller M."/>
            <person name="Vernes S.C."/>
            <person name="Myers E.W."/>
            <person name="Teeling E.C."/>
        </authorList>
    </citation>
    <scope>NUCLEOTIDE SEQUENCE [LARGE SCALE GENOMIC DNA]</scope>
    <source>
        <strain evidence="1">MRouAeg1</strain>
        <tissue evidence="1">Muscle</tissue>
    </source>
</reference>
<evidence type="ECO:0000313" key="2">
    <source>
        <dbReference type="Proteomes" id="UP000593571"/>
    </source>
</evidence>
<dbReference type="Proteomes" id="UP000593571">
    <property type="component" value="Unassembled WGS sequence"/>
</dbReference>